<comment type="caution">
    <text evidence="1">The sequence shown here is derived from an EMBL/GenBank/DDBJ whole genome shotgun (WGS) entry which is preliminary data.</text>
</comment>
<dbReference type="AlphaFoldDB" id="A0A161Z7S1"/>
<reference evidence="1 2" key="1">
    <citation type="submission" date="2013-07" db="EMBL/GenBank/DDBJ databases">
        <title>Comparative Genomic and Metabolomic Analysis of Twelve Strains of Pseudoalteromonas luteoviolacea.</title>
        <authorList>
            <person name="Vynne N.G."/>
            <person name="Mansson M."/>
            <person name="Gram L."/>
        </authorList>
    </citation>
    <scope>NUCLEOTIDE SEQUENCE [LARGE SCALE GENOMIC DNA]</scope>
    <source>
        <strain evidence="1 2">CPMOR-1</strain>
    </source>
</reference>
<name>A0A161Z7S1_9GAMM</name>
<evidence type="ECO:0000313" key="1">
    <source>
        <dbReference type="EMBL" id="KZN64547.1"/>
    </source>
</evidence>
<sequence length="29" mass="3384">MLDKNKTNWALQKQAIVQTKLKSEHDDSI</sequence>
<protein>
    <submittedName>
        <fullName evidence="1">Uncharacterized protein</fullName>
    </submittedName>
</protein>
<dbReference type="Proteomes" id="UP000076486">
    <property type="component" value="Unassembled WGS sequence"/>
</dbReference>
<accession>A0A161Z7S1</accession>
<proteinExistence type="predicted"/>
<organism evidence="1 2">
    <name type="scientific">Pseudoalteromonas luteoviolacea CPMOR-1</name>
    <dbReference type="NCBI Taxonomy" id="1365248"/>
    <lineage>
        <taxon>Bacteria</taxon>
        <taxon>Pseudomonadati</taxon>
        <taxon>Pseudomonadota</taxon>
        <taxon>Gammaproteobacteria</taxon>
        <taxon>Alteromonadales</taxon>
        <taxon>Pseudoalteromonadaceae</taxon>
        <taxon>Pseudoalteromonas</taxon>
    </lineage>
</organism>
<gene>
    <name evidence="1" type="ORF">N473_14580</name>
</gene>
<evidence type="ECO:0000313" key="2">
    <source>
        <dbReference type="Proteomes" id="UP000076486"/>
    </source>
</evidence>
<dbReference type="EMBL" id="AUYC01000021">
    <property type="protein sequence ID" value="KZN64547.1"/>
    <property type="molecule type" value="Genomic_DNA"/>
</dbReference>